<feature type="compositionally biased region" description="Basic and acidic residues" evidence="2">
    <location>
        <begin position="391"/>
        <end position="402"/>
    </location>
</feature>
<feature type="domain" description="SWIM-type" evidence="3">
    <location>
        <begin position="1491"/>
        <end position="1530"/>
    </location>
</feature>
<keyword evidence="1" id="KW-0862">Zinc</keyword>
<dbReference type="GO" id="GO:0008270">
    <property type="term" value="F:zinc ion binding"/>
    <property type="evidence" value="ECO:0007669"/>
    <property type="project" value="UniProtKB-KW"/>
</dbReference>
<dbReference type="Proteomes" id="UP000694843">
    <property type="component" value="Unplaced"/>
</dbReference>
<sequence>MREDAEMATEVVHDAELLEEFPEDSCNMQTIEEAGGLICDPHITVLTEETVVEDADCSHKYYEDRQYEFEFSQPVSDQNAVEYADDLQLHERLQPRVAVHLLENVPEERCLNIAPDKPQHGDWYVYSYLHDLKRRRLWQRDGHSWRNYGLRKEKYKGRLLHKRYFRQINGSNLSRIVYEVVGDHYLPRFLVQYIDDSRVPKGVAILASNASVSNTMTGKQRKHSIRKDAMRRRLYTMLTDWQASELLVKTVKGSCCTTPANKPTNGYWYIFKYGQDQTRSDLWKEDGLQWVQHSSSAVHVGSRLLLKRQFIRYVDGARVDFIRRSYEFVDPAAASLAGLGSLSTEQVAQQTSSTTRRPEPIDCETGNTVASDDVFAVDEDDNDEFVGFDSPDPKESKREVKKTSQKANGNVSVDEDTQKTRNGWKWSPSPPTKENKTTKVIIKEEDPFDNGSSFDSQEVPDVTFNRVLVHYLGHDDAVDMPAPKPKKMTKAGGSRQAQVALCRAVPLTCTDGTLQTSNVGPNRGIHRRLHPREAAHLLQVTPQHECVPYLPLPHPRAGLWCVLESEVEDGSASSWSSDGYNWRLLTSVALGVGDESLLIKRYRRTVRGQGVHLYRYAYCLAHCDRARVLVHYIGLDDEPETFQSPQDFSGAPPVRCKEEGAVDETGFLDADTWPQVREEDYRHGKWQYLQDEEEQPDTTTVLNKDGLSVMVITRLLIPLEIATVIHLLEDTPEEDCLTFAPGNPKNGHWFVFTYAGLHPICQKGWKKDYYRWRHNGTHKRVIQDKNLNIRYYKRIVTGRGAHFMRYTYEILDEEGNNVLQRMLVHYLGRDDIPEPASSYSPKLRAKLGIGASVFVKVGDLMEGQFYTVMCSRFIPDLDVLPAEDPAEPTALGGSYGSVMEQQDHMFVDSQYGAIMKPRRSTKPRAIQSGIDKSNNFFLEEVLPSPDLPSCVVEEASSRYPSEEADSSVDSGMPYVYRVGRSVIDLVYDFLYKIKESHYIFFQVIPTTIVVIACKSNMNEYKAMRVASNANLVVYYDKTWMVDNLYVSSLYTKHIMCESETLFPLAFAIHELDDASSHRTILEQMLMSCKALDSADTVILTDASPSLLSACADSLPKCIRASSWTNILEAVNLWFSRNEPNCDSWTATVDSVAKLLRTRSFDEYSLKYQEFSAVWIPDFRGFYDETLSDVVIASNAGSLQTLGMYSKHGLTIAGLRDFLEQMGFLFSDVECSTLDSLTNMIYYVLYYYHNEIEKGKLKEVGTAFRRKKRFFSSMIKKKCFFPSRCALPEDVAGSILVKMRVPAFAMKKEPVHSSIFDTDENVRELVNIEVDVDLDGNIGIGEEEFEQITILESDPLELKAEKITCVTETVEGEPMVYSQRSTDDEMEEPERRLGRSKRPRLRLASNAVLFDQYDDDKSEDFVPGSVKRRGRPRKLKHDSGSPLRKPVTKRFKKTDSSRNNKNSYEKRKKMVNLGHSLWISGRVSFDPGAETYFVSGGRGAVECVQLTPSHHCSCGARDRCKHIIAALLESLCFEDESEDRSIFSSHSKKKLPVLQSTTLDLQFEDDEEFGHEETVFLEPSFDVDL</sequence>
<evidence type="ECO:0000256" key="1">
    <source>
        <dbReference type="PROSITE-ProRule" id="PRU00325"/>
    </source>
</evidence>
<organism evidence="4 5">
    <name type="scientific">Hyalella azteca</name>
    <name type="common">Amphipod</name>
    <dbReference type="NCBI Taxonomy" id="294128"/>
    <lineage>
        <taxon>Eukaryota</taxon>
        <taxon>Metazoa</taxon>
        <taxon>Ecdysozoa</taxon>
        <taxon>Arthropoda</taxon>
        <taxon>Crustacea</taxon>
        <taxon>Multicrustacea</taxon>
        <taxon>Malacostraca</taxon>
        <taxon>Eumalacostraca</taxon>
        <taxon>Peracarida</taxon>
        <taxon>Amphipoda</taxon>
        <taxon>Senticaudata</taxon>
        <taxon>Talitrida</taxon>
        <taxon>Talitroidea</taxon>
        <taxon>Hyalellidae</taxon>
        <taxon>Hyalella</taxon>
    </lineage>
</organism>
<evidence type="ECO:0000259" key="3">
    <source>
        <dbReference type="PROSITE" id="PS50966"/>
    </source>
</evidence>
<feature type="region of interest" description="Disordered" evidence="2">
    <location>
        <begin position="1419"/>
        <end position="1464"/>
    </location>
</feature>
<dbReference type="OrthoDB" id="10307040at2759"/>
<name>A0A8B7PJK3_HYAAZ</name>
<reference evidence="5" key="1">
    <citation type="submission" date="2025-08" db="UniProtKB">
        <authorList>
            <consortium name="RefSeq"/>
        </authorList>
    </citation>
    <scope>IDENTIFICATION</scope>
    <source>
        <tissue evidence="5">Whole organism</tissue>
    </source>
</reference>
<evidence type="ECO:0000313" key="5">
    <source>
        <dbReference type="RefSeq" id="XP_018026353.2"/>
    </source>
</evidence>
<keyword evidence="4" id="KW-1185">Reference proteome</keyword>
<dbReference type="KEGG" id="hazt:108681789"/>
<feature type="compositionally biased region" description="Polar residues" evidence="2">
    <location>
        <begin position="344"/>
        <end position="355"/>
    </location>
</feature>
<dbReference type="PROSITE" id="PS50966">
    <property type="entry name" value="ZF_SWIM"/>
    <property type="match status" value="1"/>
</dbReference>
<dbReference type="GeneID" id="108681789"/>
<feature type="compositionally biased region" description="Basic residues" evidence="2">
    <location>
        <begin position="1425"/>
        <end position="1435"/>
    </location>
</feature>
<evidence type="ECO:0000256" key="2">
    <source>
        <dbReference type="SAM" id="MobiDB-lite"/>
    </source>
</evidence>
<dbReference type="InterPro" id="IPR007527">
    <property type="entry name" value="Znf_SWIM"/>
</dbReference>
<keyword evidence="1" id="KW-0479">Metal-binding</keyword>
<evidence type="ECO:0000313" key="4">
    <source>
        <dbReference type="Proteomes" id="UP000694843"/>
    </source>
</evidence>
<feature type="region of interest" description="Disordered" evidence="2">
    <location>
        <begin position="1376"/>
        <end position="1397"/>
    </location>
</feature>
<gene>
    <name evidence="5" type="primary">LOC108681789</name>
</gene>
<feature type="compositionally biased region" description="Acidic residues" evidence="2">
    <location>
        <begin position="375"/>
        <end position="386"/>
    </location>
</feature>
<feature type="region of interest" description="Disordered" evidence="2">
    <location>
        <begin position="342"/>
        <end position="436"/>
    </location>
</feature>
<protein>
    <submittedName>
        <fullName evidence="5">Uncharacterized protein LOC108681789 isoform X1</fullName>
    </submittedName>
</protein>
<accession>A0A8B7PJK3</accession>
<proteinExistence type="predicted"/>
<dbReference type="RefSeq" id="XP_018026353.2">
    <property type="nucleotide sequence ID" value="XM_018170864.2"/>
</dbReference>
<keyword evidence="1" id="KW-0863">Zinc-finger</keyword>